<comment type="caution">
    <text evidence="2">The sequence shown here is derived from an EMBL/GenBank/DDBJ whole genome shotgun (WGS) entry which is preliminary data.</text>
</comment>
<keyword evidence="3" id="KW-1185">Reference proteome</keyword>
<proteinExistence type="predicted"/>
<dbReference type="OrthoDB" id="4222880at2"/>
<accession>A0A370BD36</accession>
<evidence type="ECO:0000313" key="2">
    <source>
        <dbReference type="EMBL" id="RDG39660.1"/>
    </source>
</evidence>
<gene>
    <name evidence="2" type="ORF">DVH02_02660</name>
</gene>
<organism evidence="2 3">
    <name type="scientific">Streptomyces corynorhini</name>
    <dbReference type="NCBI Taxonomy" id="2282652"/>
    <lineage>
        <taxon>Bacteria</taxon>
        <taxon>Bacillati</taxon>
        <taxon>Actinomycetota</taxon>
        <taxon>Actinomycetes</taxon>
        <taxon>Kitasatosporales</taxon>
        <taxon>Streptomycetaceae</taxon>
        <taxon>Streptomyces</taxon>
    </lineage>
</organism>
<dbReference type="PANTHER" id="PTHR36222:SF1">
    <property type="entry name" value="SERINE PROTEASE INHIBITOR RV3364C"/>
    <property type="match status" value="1"/>
</dbReference>
<dbReference type="SUPFAM" id="SSF103196">
    <property type="entry name" value="Roadblock/LC7 domain"/>
    <property type="match status" value="1"/>
</dbReference>
<dbReference type="InterPro" id="IPR053141">
    <property type="entry name" value="Mycobact_SerProt_Inhib_Rv3364c"/>
</dbReference>
<dbReference type="InterPro" id="IPR004942">
    <property type="entry name" value="Roadblock/LAMTOR2_dom"/>
</dbReference>
<dbReference type="RefSeq" id="WP_114622031.1">
    <property type="nucleotide sequence ID" value="NZ_QQNA01000013.1"/>
</dbReference>
<dbReference type="Pfam" id="PF03259">
    <property type="entry name" value="Robl_LC7"/>
    <property type="match status" value="1"/>
</dbReference>
<evidence type="ECO:0000313" key="3">
    <source>
        <dbReference type="Proteomes" id="UP000253741"/>
    </source>
</evidence>
<dbReference type="PANTHER" id="PTHR36222">
    <property type="entry name" value="SERINE PROTEASE INHIBITOR RV3364C"/>
    <property type="match status" value="1"/>
</dbReference>
<evidence type="ECO:0000259" key="1">
    <source>
        <dbReference type="SMART" id="SM00960"/>
    </source>
</evidence>
<feature type="domain" description="Roadblock/LAMTOR2" evidence="1">
    <location>
        <begin position="14"/>
        <end position="102"/>
    </location>
</feature>
<reference evidence="2 3" key="1">
    <citation type="submission" date="2018-07" db="EMBL/GenBank/DDBJ databases">
        <title>Streptomyces species from bats.</title>
        <authorList>
            <person name="Dunlap C."/>
        </authorList>
    </citation>
    <scope>NUCLEOTIDE SEQUENCE [LARGE SCALE GENOMIC DNA]</scope>
    <source>
        <strain evidence="2 3">AC230</strain>
    </source>
</reference>
<dbReference type="AlphaFoldDB" id="A0A370BD36"/>
<protein>
    <submittedName>
        <fullName evidence="2">Dynein regulation protein LC7</fullName>
    </submittedName>
</protein>
<dbReference type="Proteomes" id="UP000253741">
    <property type="component" value="Unassembled WGS sequence"/>
</dbReference>
<sequence>MHAHSSATSSAPLVDVLASLRERVMGVSESVLSTADGLLVAADTDTAQPEAIAALAAATLGLGARMAQQADAGSLRDVVIRCGGGQIVVLSVGDRALLSILGDEGVDVAALQRESPAIVEELLALLAADVPS</sequence>
<dbReference type="SMART" id="SM00960">
    <property type="entry name" value="Robl_LC7"/>
    <property type="match status" value="1"/>
</dbReference>
<dbReference type="Gene3D" id="3.30.450.30">
    <property type="entry name" value="Dynein light chain 2a, cytoplasmic"/>
    <property type="match status" value="1"/>
</dbReference>
<dbReference type="EMBL" id="QQNA01000013">
    <property type="protein sequence ID" value="RDG39660.1"/>
    <property type="molecule type" value="Genomic_DNA"/>
</dbReference>
<name>A0A370BD36_9ACTN</name>